<dbReference type="InterPro" id="IPR006626">
    <property type="entry name" value="PbH1"/>
</dbReference>
<gene>
    <name evidence="3" type="ORF">BTO13_11095</name>
</gene>
<dbReference type="InterPro" id="IPR011050">
    <property type="entry name" value="Pectin_lyase_fold/virulence"/>
</dbReference>
<dbReference type="EMBL" id="MSCL01000001">
    <property type="protein sequence ID" value="PQJ75735.1"/>
    <property type="molecule type" value="Genomic_DNA"/>
</dbReference>
<evidence type="ECO:0000313" key="4">
    <source>
        <dbReference type="Proteomes" id="UP000237608"/>
    </source>
</evidence>
<protein>
    <recommendedName>
        <fullName evidence="2">Secretion system C-terminal sorting domain-containing protein</fullName>
    </recommendedName>
</protein>
<keyword evidence="1" id="KW-0732">Signal</keyword>
<dbReference type="AlphaFoldDB" id="A0A2S7WDP3"/>
<dbReference type="RefSeq" id="WP_105046887.1">
    <property type="nucleotide sequence ID" value="NZ_CP150662.1"/>
</dbReference>
<dbReference type="InterPro" id="IPR012334">
    <property type="entry name" value="Pectin_lyas_fold"/>
</dbReference>
<dbReference type="OrthoDB" id="1195338at2"/>
<accession>A0A2S7WDP3</accession>
<evidence type="ECO:0000259" key="2">
    <source>
        <dbReference type="Pfam" id="PF18962"/>
    </source>
</evidence>
<sequence>MKLKLTLLIFFLTQGFLFSQTVNIAGNPYGGNPYATIADAISASNDGDVILISGIHTESITIAKSITLKGSNPLTDIIQANAAPNTATTRVVTLSSGSYNITIENLGIRHGNADSSNNGGGIFGDKVTGLITLNNLIINNNKTARNGGGLSFDGSNVNITDCTISNNTATLEGGGIMASPNTAAAINCNVNIKQSLINANTGRNGGGMWINGNNSASYKIDVIIENSTISNNITTSASSGLGGGAIYTTSPTGGGVTLSFIHVTTYNNSHAALTKSGLQFAGTNPTLFSIYNSIIVNTGDITRKSLNLANVTISNSINTIFGGLEGVVPAIITDSGNNNLTGQTATQAGISGGLIDNGGKTQVLTMDKDIAFKNYCSVSLPISISNIDQRGFLRDATPDAGAFEYYNIWNGTNNDFTDANNWSDGNPVSGGLVHIKSSAFMPTAATIDVSNIVMDSGTSFITTSTYAGNLVYNRNLATTNWYLIGSPVTNQDEDDFISDANFAYGTGSNRGFASYNTLNDNWTYYTGTPSANVLTSGIGYSVKKMTAENISFSGSMLTNDLTPITLTTTGNGFNLVSNPYPSFINSETMLDLTSNSESLASKTIWVWDQSTGVYDTKVSTEAFKIAPTQGFFVKSDGAAGTLSINEAFQSHEADTFSKSEEKTSILLQLSSGNDIRKARLYYVDGATKGFDNGFDGALFKGVQNPFAIYSHLASTEVGVDLQVQSVPKTDLENTIIPIGINAIAGKQITIEATITNLPEGLKVFLEDRATNTITRLDEANSSYKVTLNDALNGTGRFFLHTKASGVLSTDEVVLQNTSIYAINNNTLRVVGLPSGNANVKMYSILGKQVMQTSFSSTGMKEISLPKLSTGMYIVQVETAAGKLNKKIVLE</sequence>
<keyword evidence="4" id="KW-1185">Reference proteome</keyword>
<organism evidence="3 4">
    <name type="scientific">Polaribacter gangjinensis</name>
    <dbReference type="NCBI Taxonomy" id="574710"/>
    <lineage>
        <taxon>Bacteria</taxon>
        <taxon>Pseudomonadati</taxon>
        <taxon>Bacteroidota</taxon>
        <taxon>Flavobacteriia</taxon>
        <taxon>Flavobacteriales</taxon>
        <taxon>Flavobacteriaceae</taxon>
    </lineage>
</organism>
<dbReference type="Pfam" id="PF18962">
    <property type="entry name" value="Por_Secre_tail"/>
    <property type="match status" value="1"/>
</dbReference>
<dbReference type="InterPro" id="IPR026444">
    <property type="entry name" value="Secre_tail"/>
</dbReference>
<reference evidence="3 4" key="1">
    <citation type="submission" date="2016-12" db="EMBL/GenBank/DDBJ databases">
        <title>Trade-off between light-utilization and light-protection in marine flavobacteria.</title>
        <authorList>
            <person name="Kumagai Y."/>
            <person name="Yoshizawa S."/>
            <person name="Kogure K."/>
            <person name="Iwasaki W."/>
        </authorList>
    </citation>
    <scope>NUCLEOTIDE SEQUENCE [LARGE SCALE GENOMIC DNA]</scope>
    <source>
        <strain evidence="3 4">KCTC 22729</strain>
    </source>
</reference>
<dbReference type="SMART" id="SM00710">
    <property type="entry name" value="PbH1"/>
    <property type="match status" value="3"/>
</dbReference>
<evidence type="ECO:0000313" key="3">
    <source>
        <dbReference type="EMBL" id="PQJ75735.1"/>
    </source>
</evidence>
<evidence type="ECO:0000256" key="1">
    <source>
        <dbReference type="ARBA" id="ARBA00022729"/>
    </source>
</evidence>
<name>A0A2S7WDP3_9FLAO</name>
<dbReference type="NCBIfam" id="TIGR04183">
    <property type="entry name" value="Por_Secre_tail"/>
    <property type="match status" value="1"/>
</dbReference>
<comment type="caution">
    <text evidence="3">The sequence shown here is derived from an EMBL/GenBank/DDBJ whole genome shotgun (WGS) entry which is preliminary data.</text>
</comment>
<feature type="domain" description="Secretion system C-terminal sorting" evidence="2">
    <location>
        <begin position="834"/>
        <end position="888"/>
    </location>
</feature>
<proteinExistence type="predicted"/>
<dbReference type="SUPFAM" id="SSF51126">
    <property type="entry name" value="Pectin lyase-like"/>
    <property type="match status" value="1"/>
</dbReference>
<dbReference type="Gene3D" id="2.160.20.10">
    <property type="entry name" value="Single-stranded right-handed beta-helix, Pectin lyase-like"/>
    <property type="match status" value="1"/>
</dbReference>
<dbReference type="Proteomes" id="UP000237608">
    <property type="component" value="Unassembled WGS sequence"/>
</dbReference>